<dbReference type="PANTHER" id="PTHR13361">
    <property type="entry name" value="WW DOMAIN-BINDING PROTEIN 11"/>
    <property type="match status" value="1"/>
</dbReference>
<evidence type="ECO:0000256" key="1">
    <source>
        <dbReference type="SAM" id="MobiDB-lite"/>
    </source>
</evidence>
<feature type="region of interest" description="Disordered" evidence="1">
    <location>
        <begin position="1366"/>
        <end position="1460"/>
    </location>
</feature>
<evidence type="ECO:0000313" key="4">
    <source>
        <dbReference type="Proteomes" id="UP000006514"/>
    </source>
</evidence>
<feature type="region of interest" description="Disordered" evidence="1">
    <location>
        <begin position="364"/>
        <end position="404"/>
    </location>
</feature>
<reference evidence="4" key="1">
    <citation type="journal article" date="2012" name="Science">
        <title>The Paleozoic origin of enzymatic lignin decomposition reconstructed from 31 fungal genomes.</title>
        <authorList>
            <person name="Floudas D."/>
            <person name="Binder M."/>
            <person name="Riley R."/>
            <person name="Barry K."/>
            <person name="Blanchette R.A."/>
            <person name="Henrissat B."/>
            <person name="Martinez A.T."/>
            <person name="Otillar R."/>
            <person name="Spatafora J.W."/>
            <person name="Yadav J.S."/>
            <person name="Aerts A."/>
            <person name="Benoit I."/>
            <person name="Boyd A."/>
            <person name="Carlson A."/>
            <person name="Copeland A."/>
            <person name="Coutinho P.M."/>
            <person name="de Vries R.P."/>
            <person name="Ferreira P."/>
            <person name="Findley K."/>
            <person name="Foster B."/>
            <person name="Gaskell J."/>
            <person name="Glotzer D."/>
            <person name="Gorecki P."/>
            <person name="Heitman J."/>
            <person name="Hesse C."/>
            <person name="Hori C."/>
            <person name="Igarashi K."/>
            <person name="Jurgens J.A."/>
            <person name="Kallen N."/>
            <person name="Kersten P."/>
            <person name="Kohler A."/>
            <person name="Kuees U."/>
            <person name="Kumar T.K.A."/>
            <person name="Kuo A."/>
            <person name="LaButti K."/>
            <person name="Larrondo L.F."/>
            <person name="Lindquist E."/>
            <person name="Ling A."/>
            <person name="Lombard V."/>
            <person name="Lucas S."/>
            <person name="Lundell T."/>
            <person name="Martin R."/>
            <person name="McLaughlin D.J."/>
            <person name="Morgenstern I."/>
            <person name="Morin E."/>
            <person name="Murat C."/>
            <person name="Nagy L.G."/>
            <person name="Nolan M."/>
            <person name="Ohm R.A."/>
            <person name="Patyshakuliyeva A."/>
            <person name="Rokas A."/>
            <person name="Ruiz-Duenas F.J."/>
            <person name="Sabat G."/>
            <person name="Salamov A."/>
            <person name="Samejima M."/>
            <person name="Schmutz J."/>
            <person name="Slot J.C."/>
            <person name="St John F."/>
            <person name="Stenlid J."/>
            <person name="Sun H."/>
            <person name="Sun S."/>
            <person name="Syed K."/>
            <person name="Tsang A."/>
            <person name="Wiebenga A."/>
            <person name="Young D."/>
            <person name="Pisabarro A."/>
            <person name="Eastwood D.C."/>
            <person name="Martin F."/>
            <person name="Cullen D."/>
            <person name="Grigoriev I.V."/>
            <person name="Hibbett D.S."/>
        </authorList>
    </citation>
    <scope>NUCLEOTIDE SEQUENCE [LARGE SCALE GENOMIC DNA]</scope>
    <source>
        <strain evidence="4">TFB10046</strain>
    </source>
</reference>
<feature type="compositionally biased region" description="Low complexity" evidence="1">
    <location>
        <begin position="173"/>
        <end position="197"/>
    </location>
</feature>
<protein>
    <submittedName>
        <fullName evidence="3">Uncharacterized protein</fullName>
    </submittedName>
</protein>
<name>J0WUE3_AURST</name>
<feature type="compositionally biased region" description="Polar residues" evidence="1">
    <location>
        <begin position="234"/>
        <end position="245"/>
    </location>
</feature>
<dbReference type="EMBL" id="JH687863">
    <property type="protein sequence ID" value="EJD36389.1"/>
    <property type="molecule type" value="Genomic_DNA"/>
</dbReference>
<feature type="compositionally biased region" description="Acidic residues" evidence="1">
    <location>
        <begin position="1206"/>
        <end position="1215"/>
    </location>
</feature>
<dbReference type="KEGG" id="adl:AURDEDRAFT_130105"/>
<proteinExistence type="predicted"/>
<accession>J0WUE3</accession>
<dbReference type="GO" id="GO:0005681">
    <property type="term" value="C:spliceosomal complex"/>
    <property type="evidence" value="ECO:0007669"/>
    <property type="project" value="TreeGrafter"/>
</dbReference>
<dbReference type="PANTHER" id="PTHR13361:SF1">
    <property type="entry name" value="WW DOMAIN-BINDING PROTEIN 11"/>
    <property type="match status" value="1"/>
</dbReference>
<feature type="compositionally biased region" description="Pro residues" evidence="1">
    <location>
        <begin position="1232"/>
        <end position="1243"/>
    </location>
</feature>
<feature type="chain" id="PRO_5003741412" evidence="2">
    <location>
        <begin position="28"/>
        <end position="1591"/>
    </location>
</feature>
<sequence>MLRTAGILLRSLCTAVGCSFTSPKASSTSMSQNPTDRSSDYHPSVYSQNRGLATAPLQGAPLQPTPPAIPQNIAGQQIPAPTSNAEPAPAEPIRTPSASHATTTPKPPTLPSPRITSHPVSAVPVPTEPSVAQDAGIQAPPLQPLSSTANAQNTGSGGALAAQRAPTVTPAHSRTPSAAISRAPSAAVSRPPSAAISQSRTPGVAPYQAGPRSVAHGPDVFQMRQPSRPPSGFVHSSTGQAQTGQGPWPFTAHPPPISTSRPASAHLSNSRQQPLPAVPEALAVHGPSSIPAAVWGDLAVHVKHWRKCIRQSQLADAELRRAFELVDKVEDAATAQEVAILQQDLLQLLPGIVIPLAQPGQINAAPPSLPQPSPSCDYPSPASGGYASEVQQPQPLQHGPSPSAFWLHSPSASYNADAAFYGQQYYEHAPGAQPSFADPAFASAHSSFRRAPASQPPVSAFPSFHGPPSSQSHPAFQQAPPQRPPRPPAQFAAAAPPQSPAADQLFQPHPAAQAQFAAAAQDSFPTAPDRPTAAAESSLERRRAPENGLAAAVRPSYASAPAPQHGAFPAATQGSFRRSHASQAGFATAAPPSFPSAPVQQHGRIAPTGQPSFQRGLALQGQFATPASPPLQSTPVRQYGQFEGDSAALADLEDGSFHFGAVNEPRGLENTGRPVQQRAPSAAGPASTPLDQPVTAAPQAQAAVETQSPVPPAPPAGQRSVAAPTRDGRSKQRGNAATVCNDSEDAPMQALRLPFAQTPRGNYKSRRRRDEDVVQELQTTFLNQRRVIFALADRLGEDPIALLREVNMGTGFGKENPWNLFQQFYSMPPGDWDVRDQYDFGTLSAHDAWEEFQKNADHERILLRFGWTFAEPAAVKTVGKMDKLFFGVRDHLMEVQMHLSAVHGIQLSFLMAGQNSITDGAFVCSEMAPNAQTFFDMFGTPLDVLNRIYQNHVQHIADMNEIAGRVGIPVPRSSLNLQRIPKLTDPALYKGWDLARIYNDNLTPWYEAANPQIVPVPKRAGECLFLVHQLINMKNELCLDNWPWWLPLPYSPGLNSDHGLQCYGTRETSYVIQWLCMRDPSDPTRPHPLGPRLCFAGERTDPETPLPTIRTTPVNCESSSWHKRVITYAVATHNLLTATGAELRAWRQLTGEIDTVYGFKHRGRDPRDKAAEDALAAESAARSKARRRVVSNALVDSDVDAAADEENAMDLDEPEQPAAAAGPRTRSQVAAAPPPPPVDNTPAALPQPPVMYDGHMPTDGPPTAYWLPSSGSAVVGFPGGVPDNFSVWTCAFAKDQRAGKWTGYKAALTKARKKTVQRIALGQPAPPQRPINNGGIVNVELVEEEQEEIEEALTNKRARLEIAQEGRGRGVTATPSKRKAPAAAAASTPKSASAAAAATSSRTPTRRSAAAATASTSTPSRASAAAAGGTPQAARTPGRQLTIDIPRSRANTPAPPPAEKHFRASMLDKPEGPVPEWLPRVPTALEPASVQTAYYRVGVAMKRQRVLPEEFCLVLEDLLDAWPKAEIFKRMQKGVHEIAQVQDQAEPRRPQRRCILAEPRRPRILHQLVLQPQTRNSAMRNRTSSLGHGDH</sequence>
<keyword evidence="2" id="KW-0732">Signal</keyword>
<keyword evidence="4" id="KW-1185">Reference proteome</keyword>
<feature type="compositionally biased region" description="Polar residues" evidence="1">
    <location>
        <begin position="21"/>
        <end position="36"/>
    </location>
</feature>
<organism evidence="3 4">
    <name type="scientific">Auricularia subglabra (strain TFB-10046 / SS5)</name>
    <name type="common">White-rot fungus</name>
    <name type="synonym">Auricularia delicata (strain TFB10046)</name>
    <dbReference type="NCBI Taxonomy" id="717982"/>
    <lineage>
        <taxon>Eukaryota</taxon>
        <taxon>Fungi</taxon>
        <taxon>Dikarya</taxon>
        <taxon>Basidiomycota</taxon>
        <taxon>Agaricomycotina</taxon>
        <taxon>Agaricomycetes</taxon>
        <taxon>Auriculariales</taxon>
        <taxon>Auriculariaceae</taxon>
        <taxon>Auricularia</taxon>
    </lineage>
</organism>
<feature type="compositionally biased region" description="Low complexity" evidence="1">
    <location>
        <begin position="489"/>
        <end position="502"/>
    </location>
</feature>
<feature type="compositionally biased region" description="Low complexity" evidence="1">
    <location>
        <begin position="1381"/>
        <end position="1438"/>
    </location>
</feature>
<feature type="region of interest" description="Disordered" evidence="1">
    <location>
        <begin position="1206"/>
        <end position="1243"/>
    </location>
</feature>
<feature type="signal peptide" evidence="2">
    <location>
        <begin position="1"/>
        <end position="27"/>
    </location>
</feature>
<feature type="region of interest" description="Disordered" evidence="1">
    <location>
        <begin position="447"/>
        <end position="612"/>
    </location>
</feature>
<feature type="compositionally biased region" description="Polar residues" evidence="1">
    <location>
        <begin position="258"/>
        <end position="270"/>
    </location>
</feature>
<gene>
    <name evidence="3" type="ORF">AURDEDRAFT_130105</name>
</gene>
<evidence type="ECO:0000313" key="3">
    <source>
        <dbReference type="EMBL" id="EJD36389.1"/>
    </source>
</evidence>
<dbReference type="Proteomes" id="UP000006514">
    <property type="component" value="Unassembled WGS sequence"/>
</dbReference>
<dbReference type="InParanoid" id="J0WUE3"/>
<feature type="region of interest" description="Disordered" evidence="1">
    <location>
        <begin position="658"/>
        <end position="741"/>
    </location>
</feature>
<feature type="region of interest" description="Disordered" evidence="1">
    <location>
        <begin position="21"/>
        <end position="270"/>
    </location>
</feature>
<feature type="compositionally biased region" description="Polar residues" evidence="1">
    <location>
        <begin position="144"/>
        <end position="154"/>
    </location>
</feature>
<feature type="compositionally biased region" description="Low complexity" evidence="1">
    <location>
        <begin position="692"/>
        <end position="707"/>
    </location>
</feature>
<feature type="compositionally biased region" description="Polar residues" evidence="1">
    <location>
        <begin position="73"/>
        <end position="85"/>
    </location>
</feature>
<feature type="compositionally biased region" description="Low complexity" evidence="1">
    <location>
        <begin position="511"/>
        <end position="521"/>
    </location>
</feature>
<evidence type="ECO:0000256" key="2">
    <source>
        <dbReference type="SAM" id="SignalP"/>
    </source>
</evidence>